<evidence type="ECO:0000313" key="3">
    <source>
        <dbReference type="Proteomes" id="UP000442990"/>
    </source>
</evidence>
<name>A0A7J5DNZ6_9ACTN</name>
<evidence type="ECO:0008006" key="4">
    <source>
        <dbReference type="Google" id="ProtNLM"/>
    </source>
</evidence>
<gene>
    <name evidence="2" type="ORF">F8144_00715</name>
</gene>
<feature type="region of interest" description="Disordered" evidence="1">
    <location>
        <begin position="112"/>
        <end position="135"/>
    </location>
</feature>
<accession>A0A7J5DNZ6</accession>
<evidence type="ECO:0000313" key="2">
    <source>
        <dbReference type="EMBL" id="KAB1990504.1"/>
    </source>
</evidence>
<dbReference type="PROSITE" id="PS51257">
    <property type="entry name" value="PROKAR_LIPOPROTEIN"/>
    <property type="match status" value="1"/>
</dbReference>
<reference evidence="2 3" key="1">
    <citation type="submission" date="2019-09" db="EMBL/GenBank/DDBJ databases">
        <title>Isolation and identification of active actinomycetes.</title>
        <authorList>
            <person name="Yu Z."/>
            <person name="Han C."/>
            <person name="Yu B."/>
        </authorList>
    </citation>
    <scope>NUCLEOTIDE SEQUENCE [LARGE SCALE GENOMIC DNA]</scope>
    <source>
        <strain evidence="2 3">NEAU-H2</strain>
    </source>
</reference>
<keyword evidence="3" id="KW-1185">Reference proteome</keyword>
<comment type="caution">
    <text evidence="2">The sequence shown here is derived from an EMBL/GenBank/DDBJ whole genome shotgun (WGS) entry which is preliminary data.</text>
</comment>
<sequence length="172" mass="19107">MVKTSSPGPVRRIAALVACLLVLVGCNPHMYDEVPAVRDAKRAEIVDTWRSPDGTEVALHADGTAGIRLLDGQEFDFDDRWRVSGTGAWELTGERAGWNDGQHVRLTLTSRTASAARAPDPGEHLDPQAEPEPAPDAYTWTFELQRNDKKRLLLYFFFGDPDSRSAYVLERA</sequence>
<dbReference type="AlphaFoldDB" id="A0A7J5DNZ6"/>
<protein>
    <recommendedName>
        <fullName evidence="4">Lipoprotein</fullName>
    </recommendedName>
</protein>
<proteinExistence type="predicted"/>
<organism evidence="2 3">
    <name type="scientific">Streptomyces triticiradicis</name>
    <dbReference type="NCBI Taxonomy" id="2651189"/>
    <lineage>
        <taxon>Bacteria</taxon>
        <taxon>Bacillati</taxon>
        <taxon>Actinomycetota</taxon>
        <taxon>Actinomycetes</taxon>
        <taxon>Kitasatosporales</taxon>
        <taxon>Streptomycetaceae</taxon>
        <taxon>Streptomyces</taxon>
    </lineage>
</organism>
<dbReference type="EMBL" id="WBKG01000001">
    <property type="protein sequence ID" value="KAB1990504.1"/>
    <property type="molecule type" value="Genomic_DNA"/>
</dbReference>
<dbReference type="Proteomes" id="UP000442990">
    <property type="component" value="Unassembled WGS sequence"/>
</dbReference>
<evidence type="ECO:0000256" key="1">
    <source>
        <dbReference type="SAM" id="MobiDB-lite"/>
    </source>
</evidence>